<dbReference type="RefSeq" id="XP_008477419.1">
    <property type="nucleotide sequence ID" value="XM_008479197.3"/>
</dbReference>
<reference evidence="4" key="1">
    <citation type="submission" date="2025-08" db="UniProtKB">
        <authorList>
            <consortium name="RefSeq"/>
        </authorList>
    </citation>
    <scope>IDENTIFICATION</scope>
</reference>
<sequence length="589" mass="67121">MKMLFAKSLVAAILLILSGLAAEPTLEDNQLPTDEDDEEDFHWHRGGQPELEFSSGLPTDEQSFNALNAFYSGGGNQHFVSSSFPEIDARGFHGSVFDNFDSVYPAPRRASYGKHKPFLKDKYAYLKEELWIPPKFRQEKILDEVLKRSTQTSRMEKKQSEKSSKNHQHFPEKVKVSSMDLLNKSNHVLDNINSVKRADSEYCCDNIYSRPYIYDLHDKKASEMTSKGFHSDIFNRRFGDFHPMEKKGSKRAPDMTAMGFHGDTFNRGFGHFDTMDKRAPDMTAMGFHGDTFNRGFGHFDPMDKRAPDMNARGFHGDTFSRGFGNFDTMDKRAPDMTAMGFHGDTFNRGFGHFDPMDKRAPDMNARGFHGDTFSRGFGNFDTMDKRVPDMNAMGFHGDTFNRGFGHFDPMDKRAPDMNARGFHGDTFSRGFGNFDTMDKRAPDMNAMGFHGDTFNRGFGHFDPMDKRAPDMNARGFHGDTFSRGFGNFDTMDKRNSEFFSFGLPILRDDSAGRNLLKHDLADRKVSDMNSRGFHGDTFSRDFGRFGTMDKRTVHPRSKLLIIKRGPDMTSTDWHGDTFHADFGGFHTMK</sequence>
<name>A0A1S3DB91_DIACI</name>
<feature type="signal peptide" evidence="2">
    <location>
        <begin position="1"/>
        <end position="22"/>
    </location>
</feature>
<keyword evidence="3" id="KW-1185">Reference proteome</keyword>
<feature type="region of interest" description="Disordered" evidence="1">
    <location>
        <begin position="149"/>
        <end position="170"/>
    </location>
</feature>
<organism evidence="3 4">
    <name type="scientific">Diaphorina citri</name>
    <name type="common">Asian citrus psyllid</name>
    <dbReference type="NCBI Taxonomy" id="121845"/>
    <lineage>
        <taxon>Eukaryota</taxon>
        <taxon>Metazoa</taxon>
        <taxon>Ecdysozoa</taxon>
        <taxon>Arthropoda</taxon>
        <taxon>Hexapoda</taxon>
        <taxon>Insecta</taxon>
        <taxon>Pterygota</taxon>
        <taxon>Neoptera</taxon>
        <taxon>Paraneoptera</taxon>
        <taxon>Hemiptera</taxon>
        <taxon>Sternorrhyncha</taxon>
        <taxon>Psylloidea</taxon>
        <taxon>Psyllidae</taxon>
        <taxon>Diaphorininae</taxon>
        <taxon>Diaphorina</taxon>
    </lineage>
</organism>
<keyword evidence="2" id="KW-0732">Signal</keyword>
<accession>A0A1S3DB91</accession>
<protein>
    <submittedName>
        <fullName evidence="4">Uncharacterized protein LOC103514327</fullName>
    </submittedName>
</protein>
<dbReference type="OMA" id="TFNRGFG"/>
<dbReference type="KEGG" id="dci:103514327"/>
<gene>
    <name evidence="4" type="primary">LOC103514327</name>
</gene>
<evidence type="ECO:0000256" key="1">
    <source>
        <dbReference type="SAM" id="MobiDB-lite"/>
    </source>
</evidence>
<feature type="chain" id="PRO_5010244482" evidence="2">
    <location>
        <begin position="23"/>
        <end position="589"/>
    </location>
</feature>
<proteinExistence type="predicted"/>
<dbReference type="PaxDb" id="121845-A0A1S3DB91"/>
<feature type="compositionally biased region" description="Basic and acidic residues" evidence="1">
    <location>
        <begin position="154"/>
        <end position="170"/>
    </location>
</feature>
<evidence type="ECO:0000256" key="2">
    <source>
        <dbReference type="SAM" id="SignalP"/>
    </source>
</evidence>
<dbReference type="AlphaFoldDB" id="A0A1S3DB91"/>
<evidence type="ECO:0000313" key="3">
    <source>
        <dbReference type="Proteomes" id="UP000079169"/>
    </source>
</evidence>
<evidence type="ECO:0000313" key="4">
    <source>
        <dbReference type="RefSeq" id="XP_008477419.1"/>
    </source>
</evidence>
<dbReference type="Proteomes" id="UP000079169">
    <property type="component" value="Unplaced"/>
</dbReference>
<dbReference type="GeneID" id="103514327"/>